<dbReference type="InterPro" id="IPR029058">
    <property type="entry name" value="AB_hydrolase_fold"/>
</dbReference>
<keyword evidence="2" id="KW-0378">Hydrolase</keyword>
<evidence type="ECO:0000259" key="1">
    <source>
        <dbReference type="Pfam" id="PF12146"/>
    </source>
</evidence>
<gene>
    <name evidence="2" type="ORF">HJO_10234</name>
</gene>
<dbReference type="InterPro" id="IPR000073">
    <property type="entry name" value="AB_hydrolase_1"/>
</dbReference>
<dbReference type="GO" id="GO:0016787">
    <property type="term" value="F:hydrolase activity"/>
    <property type="evidence" value="ECO:0007669"/>
    <property type="project" value="UniProtKB-KW"/>
</dbReference>
<evidence type="ECO:0000313" key="2">
    <source>
        <dbReference type="EMBL" id="KCZ92406.1"/>
    </source>
</evidence>
<dbReference type="SUPFAM" id="SSF53474">
    <property type="entry name" value="alpha/beta-Hydrolases"/>
    <property type="match status" value="1"/>
</dbReference>
<dbReference type="STRING" id="1280950.HJO_10234"/>
<dbReference type="OrthoDB" id="9780765at2"/>
<dbReference type="EMBL" id="ARYK01000004">
    <property type="protein sequence ID" value="KCZ92406.1"/>
    <property type="molecule type" value="Genomic_DNA"/>
</dbReference>
<dbReference type="eggNOG" id="COG1073">
    <property type="taxonomic scope" value="Bacteria"/>
</dbReference>
<dbReference type="AlphaFoldDB" id="A0A059FPE6"/>
<dbReference type="InterPro" id="IPR022742">
    <property type="entry name" value="Hydrolase_4"/>
</dbReference>
<dbReference type="PATRIC" id="fig|1280950.3.peg.2047"/>
<dbReference type="Pfam" id="PF12146">
    <property type="entry name" value="Hydrolase_4"/>
    <property type="match status" value="1"/>
</dbReference>
<name>A0A059FPE6_9PROT</name>
<dbReference type="PANTHER" id="PTHR43433">
    <property type="entry name" value="HYDROLASE, ALPHA/BETA FOLD FAMILY PROTEIN"/>
    <property type="match status" value="1"/>
</dbReference>
<dbReference type="PRINTS" id="PR00111">
    <property type="entry name" value="ABHYDROLASE"/>
</dbReference>
<protein>
    <submittedName>
        <fullName evidence="2">Putative hydrolase</fullName>
    </submittedName>
</protein>
<feature type="domain" description="Serine aminopeptidase S33" evidence="1">
    <location>
        <begin position="63"/>
        <end position="277"/>
    </location>
</feature>
<dbReference type="Proteomes" id="UP000025171">
    <property type="component" value="Unassembled WGS sequence"/>
</dbReference>
<dbReference type="RefSeq" id="WP_035616629.1">
    <property type="nucleotide sequence ID" value="NZ_ARYK01000004.1"/>
</dbReference>
<sequence length="293" mass="30799">MLRWSILGVLALVFLVTGFVLMTYHDLPGATAREPVGERQDLDAGGAHIVTFHLGDGPEIVMFASAGREASDFNELAGTLAAVGYSVTLFEAPGINGATASAAEPSLDDLADDAGRYLATREAPVVVLGHAFGNRLARAVAARHPERVRGVILLAAGGLIPIEPEAALALRNSFDPKLTRAEREAAVRYGFFAEGNPVPDHWMRGWHAATGQMQGAATRATDSATWWDGGGKPMLVIAGLQDTIAPPADTIDLLEAAYPDQVTAVRIDGAGHALLPELPERVSGTVIAWLAGL</sequence>
<proteinExistence type="predicted"/>
<dbReference type="PANTHER" id="PTHR43433:SF5">
    <property type="entry name" value="AB HYDROLASE-1 DOMAIN-CONTAINING PROTEIN"/>
    <property type="match status" value="1"/>
</dbReference>
<evidence type="ECO:0000313" key="3">
    <source>
        <dbReference type="Proteomes" id="UP000025171"/>
    </source>
</evidence>
<comment type="caution">
    <text evidence="2">The sequence shown here is derived from an EMBL/GenBank/DDBJ whole genome shotgun (WGS) entry which is preliminary data.</text>
</comment>
<organism evidence="2 3">
    <name type="scientific">Hyphomonas johnsonii MHS-2</name>
    <dbReference type="NCBI Taxonomy" id="1280950"/>
    <lineage>
        <taxon>Bacteria</taxon>
        <taxon>Pseudomonadati</taxon>
        <taxon>Pseudomonadota</taxon>
        <taxon>Alphaproteobacteria</taxon>
        <taxon>Hyphomonadales</taxon>
        <taxon>Hyphomonadaceae</taxon>
        <taxon>Hyphomonas</taxon>
    </lineage>
</organism>
<dbReference type="InterPro" id="IPR050471">
    <property type="entry name" value="AB_hydrolase"/>
</dbReference>
<reference evidence="2 3" key="1">
    <citation type="journal article" date="2014" name="Antonie Van Leeuwenhoek">
        <title>Hyphomonas beringensis sp. nov. and Hyphomonas chukchiensis sp. nov., isolated from surface seawater of the Bering Sea and Chukchi Sea.</title>
        <authorList>
            <person name="Li C."/>
            <person name="Lai Q."/>
            <person name="Li G."/>
            <person name="Dong C."/>
            <person name="Wang J."/>
            <person name="Liao Y."/>
            <person name="Shao Z."/>
        </authorList>
    </citation>
    <scope>NUCLEOTIDE SEQUENCE [LARGE SCALE GENOMIC DNA]</scope>
    <source>
        <strain evidence="2 3">MHS-2</strain>
    </source>
</reference>
<keyword evidence="3" id="KW-1185">Reference proteome</keyword>
<accession>A0A059FPE6</accession>
<dbReference type="Gene3D" id="3.40.50.1820">
    <property type="entry name" value="alpha/beta hydrolase"/>
    <property type="match status" value="1"/>
</dbReference>